<comment type="function">
    <text evidence="3">Flagellin is the subunit protein which polymerizes to form the filaments of bacterial flagella.</text>
</comment>
<proteinExistence type="inferred from homology"/>
<dbReference type="Pfam" id="PF00700">
    <property type="entry name" value="Flagellin_C"/>
    <property type="match status" value="1"/>
</dbReference>
<keyword evidence="7" id="KW-1185">Reference proteome</keyword>
<evidence type="ECO:0000313" key="7">
    <source>
        <dbReference type="Proteomes" id="UP001236369"/>
    </source>
</evidence>
<comment type="subcellular location">
    <subcellularLocation>
        <location evidence="3">Secreted</location>
    </subcellularLocation>
    <subcellularLocation>
        <location evidence="3">Bacterial flagellum</location>
    </subcellularLocation>
</comment>
<evidence type="ECO:0000256" key="2">
    <source>
        <dbReference type="ARBA" id="ARBA00023143"/>
    </source>
</evidence>
<comment type="similarity">
    <text evidence="1 3">Belongs to the bacterial flagellin family.</text>
</comment>
<dbReference type="EMBL" id="JAUSVV010000003">
    <property type="protein sequence ID" value="MDQ0442282.1"/>
    <property type="molecule type" value="Genomic_DNA"/>
</dbReference>
<name>A0ABU0HIX9_9HYPH</name>
<evidence type="ECO:0000313" key="6">
    <source>
        <dbReference type="EMBL" id="MDQ0442282.1"/>
    </source>
</evidence>
<evidence type="ECO:0000259" key="4">
    <source>
        <dbReference type="Pfam" id="PF00669"/>
    </source>
</evidence>
<reference evidence="6 7" key="1">
    <citation type="submission" date="2023-07" db="EMBL/GenBank/DDBJ databases">
        <title>Genomic Encyclopedia of Type Strains, Phase IV (KMG-IV): sequencing the most valuable type-strain genomes for metagenomic binning, comparative biology and taxonomic classification.</title>
        <authorList>
            <person name="Goeker M."/>
        </authorList>
    </citation>
    <scope>NUCLEOTIDE SEQUENCE [LARGE SCALE GENOMIC DNA]</scope>
    <source>
        <strain evidence="6 7">DSM 19562</strain>
    </source>
</reference>
<feature type="domain" description="Flagellin C-terminal" evidence="5">
    <location>
        <begin position="315"/>
        <end position="398"/>
    </location>
</feature>
<dbReference type="Pfam" id="PF00669">
    <property type="entry name" value="Flagellin_N"/>
    <property type="match status" value="1"/>
</dbReference>
<organism evidence="6 7">
    <name type="scientific">Methylobacterium persicinum</name>
    <dbReference type="NCBI Taxonomy" id="374426"/>
    <lineage>
        <taxon>Bacteria</taxon>
        <taxon>Pseudomonadati</taxon>
        <taxon>Pseudomonadota</taxon>
        <taxon>Alphaproteobacteria</taxon>
        <taxon>Hyphomicrobiales</taxon>
        <taxon>Methylobacteriaceae</taxon>
        <taxon>Methylobacterium</taxon>
    </lineage>
</organism>
<evidence type="ECO:0000256" key="3">
    <source>
        <dbReference type="RuleBase" id="RU362073"/>
    </source>
</evidence>
<gene>
    <name evidence="6" type="ORF">QO016_001776</name>
</gene>
<keyword evidence="2 3" id="KW-0975">Bacterial flagellum</keyword>
<dbReference type="SUPFAM" id="SSF64518">
    <property type="entry name" value="Phase 1 flagellin"/>
    <property type="match status" value="1"/>
</dbReference>
<comment type="caution">
    <text evidence="6">The sequence shown here is derived from an EMBL/GenBank/DDBJ whole genome shotgun (WGS) entry which is preliminary data.</text>
</comment>
<dbReference type="InterPro" id="IPR046358">
    <property type="entry name" value="Flagellin_C"/>
</dbReference>
<dbReference type="Gene3D" id="1.20.1330.10">
    <property type="entry name" value="f41 fragment of flagellin, N-terminal domain"/>
    <property type="match status" value="1"/>
</dbReference>
<evidence type="ECO:0000256" key="1">
    <source>
        <dbReference type="ARBA" id="ARBA00005709"/>
    </source>
</evidence>
<dbReference type="RefSeq" id="WP_238248157.1">
    <property type="nucleotide sequence ID" value="NZ_BPQX01000015.1"/>
</dbReference>
<protein>
    <recommendedName>
        <fullName evidence="3">Flagellin</fullName>
    </recommendedName>
</protein>
<evidence type="ECO:0000259" key="5">
    <source>
        <dbReference type="Pfam" id="PF00700"/>
    </source>
</evidence>
<accession>A0ABU0HIX9</accession>
<dbReference type="PANTHER" id="PTHR42792:SF2">
    <property type="entry name" value="FLAGELLIN"/>
    <property type="match status" value="1"/>
</dbReference>
<feature type="domain" description="Flagellin N-terminal" evidence="4">
    <location>
        <begin position="11"/>
        <end position="107"/>
    </location>
</feature>
<keyword evidence="3" id="KW-0964">Secreted</keyword>
<dbReference type="InterPro" id="IPR001029">
    <property type="entry name" value="Flagellin_N"/>
</dbReference>
<dbReference type="Proteomes" id="UP001236369">
    <property type="component" value="Unassembled WGS sequence"/>
</dbReference>
<dbReference type="InterPro" id="IPR001492">
    <property type="entry name" value="Flagellin"/>
</dbReference>
<dbReference type="PANTHER" id="PTHR42792">
    <property type="entry name" value="FLAGELLIN"/>
    <property type="match status" value="1"/>
</dbReference>
<sequence length="399" mass="40587">MSSGVTLTSATRQNLLSLQDTASLMATTQNRLATGKKVSSALDNPVTFFTSQSLDQRSGDLSSLLDGISNGIQTIQAANKGITSIQKLVDSAKSVANQALSTQITTTGTATVAFSAPSTSAATTINLFVNGSSTTATIPANATIDQAISALNTAVGPGSFSKDTTGTKLVINASSDVEFAASSDQMNLGFIPGSGLGTTYGGTTSAPQSADLTVSGVSARASLASQYNSLLTQIDQLASDSSYNGVNLIGGKGTNNNLTINFNAKGNSNLTVTALDETSNGLGLKSITNTSASSGGALGQGNFLLNKDINATLNSLTTAANQLRSDSSTFGSNLSVVQNRQDFTKNLINVLDTGSANLTNADLNEEAANSQALSTRQSLGISALSLANTAQQGILQLLR</sequence>